<keyword evidence="1" id="KW-0812">Transmembrane</keyword>
<sequence>MASGLVAVLGLFLLGDAAFRGSWDVVLRAAGPIAVLVWALWVLTYRPCIVIDERAVTVVNPLRRTLVPWPAVADVRLRWQIVIETVAGRKIQCWGGPSLPRPKPARRGERAVLRQPDEMTVLLDRWSEHRDGAGAGAGDAVRGWDVPALAVGAAALALLAASLLSLWLGA</sequence>
<name>A0A9Q9P9I2_9MICO</name>
<dbReference type="Proteomes" id="UP001062223">
    <property type="component" value="Chromosome"/>
</dbReference>
<keyword evidence="1" id="KW-1133">Transmembrane helix</keyword>
<dbReference type="AlphaFoldDB" id="A0A9Q9P9I2"/>
<feature type="domain" description="Low molecular weight protein antigen 6 PH" evidence="2">
    <location>
        <begin position="46"/>
        <end position="128"/>
    </location>
</feature>
<evidence type="ECO:0000313" key="3">
    <source>
        <dbReference type="EMBL" id="UYC82231.1"/>
    </source>
</evidence>
<gene>
    <name evidence="3" type="ORF">OE229_07135</name>
</gene>
<evidence type="ECO:0000256" key="1">
    <source>
        <dbReference type="SAM" id="Phobius"/>
    </source>
</evidence>
<feature type="transmembrane region" description="Helical" evidence="1">
    <location>
        <begin position="148"/>
        <end position="168"/>
    </location>
</feature>
<feature type="transmembrane region" description="Helical" evidence="1">
    <location>
        <begin position="27"/>
        <end position="45"/>
    </location>
</feature>
<keyword evidence="1" id="KW-0472">Membrane</keyword>
<accession>A0A9Q9P9I2</accession>
<dbReference type="KEGG" id="cpoi:OE229_07135"/>
<dbReference type="Pfam" id="PF10756">
    <property type="entry name" value="bPH_6"/>
    <property type="match status" value="1"/>
</dbReference>
<evidence type="ECO:0000259" key="2">
    <source>
        <dbReference type="Pfam" id="PF10756"/>
    </source>
</evidence>
<evidence type="ECO:0000313" key="4">
    <source>
        <dbReference type="Proteomes" id="UP001062223"/>
    </source>
</evidence>
<dbReference type="InterPro" id="IPR019692">
    <property type="entry name" value="CFP-6_PH"/>
</dbReference>
<dbReference type="RefSeq" id="WP_182065222.1">
    <property type="nucleotide sequence ID" value="NZ_CP106879.1"/>
</dbReference>
<dbReference type="EMBL" id="CP106879">
    <property type="protein sequence ID" value="UYC82231.1"/>
    <property type="molecule type" value="Genomic_DNA"/>
</dbReference>
<protein>
    <submittedName>
        <fullName evidence="3">PH domain-containing protein</fullName>
    </submittedName>
</protein>
<proteinExistence type="predicted"/>
<organism evidence="3 4">
    <name type="scientific">Curtobacterium poinsettiae</name>
    <dbReference type="NCBI Taxonomy" id="159612"/>
    <lineage>
        <taxon>Bacteria</taxon>
        <taxon>Bacillati</taxon>
        <taxon>Actinomycetota</taxon>
        <taxon>Actinomycetes</taxon>
        <taxon>Micrococcales</taxon>
        <taxon>Microbacteriaceae</taxon>
        <taxon>Curtobacterium</taxon>
    </lineage>
</organism>
<reference evidence="3" key="1">
    <citation type="submission" date="2022-09" db="EMBL/GenBank/DDBJ databases">
        <title>Taxonomy of Curtobacterium flaccumfaciens.</title>
        <authorList>
            <person name="Osdaghi E."/>
            <person name="Taghavi S.M."/>
            <person name="Hamidizade M."/>
            <person name="Abachi H."/>
            <person name="Fazliarab A."/>
            <person name="Baeyen S."/>
            <person name="Portier P."/>
            <person name="Van Vaerenbergh J."/>
            <person name="Jacques M.-A."/>
        </authorList>
    </citation>
    <scope>NUCLEOTIDE SEQUENCE</scope>
    <source>
        <strain evidence="3">AGQB46</strain>
    </source>
</reference>